<organism evidence="2 3">
    <name type="scientific">Nocardiopsis tropica</name>
    <dbReference type="NCBI Taxonomy" id="109330"/>
    <lineage>
        <taxon>Bacteria</taxon>
        <taxon>Bacillati</taxon>
        <taxon>Actinomycetota</taxon>
        <taxon>Actinomycetes</taxon>
        <taxon>Streptosporangiales</taxon>
        <taxon>Nocardiopsidaceae</taxon>
        <taxon>Nocardiopsis</taxon>
    </lineage>
</organism>
<comment type="caution">
    <text evidence="2">The sequence shown here is derived from an EMBL/GenBank/DDBJ whole genome shotgun (WGS) entry which is preliminary data.</text>
</comment>
<sequence>MARAYKEVRPVVLGALLDLLCEVLAALPTLSLFELPRMADFARVLGAVDQVRGWSTLATYTNAADTVAADLLDGEPFGRAVVDYVERHGQWHGTVGDLLTVLPVPEPRPGRWPKGNPQAGSQLKRLAPVFRTLGISFDDTQHGSDHKRARLYVLTAENGGSLLSASSATSETGGDQWYGADASGPGGFRADGGLGGENQRNMVPSAVLGAAELVRRTTEDGADNADDHVQLVSVAPETERPKFPCRSCARPHWSLTDSPLCYMCRST</sequence>
<evidence type="ECO:0000313" key="2">
    <source>
        <dbReference type="EMBL" id="MEE2049508.1"/>
    </source>
</evidence>
<reference evidence="2 3" key="1">
    <citation type="submission" date="2023-07" db="EMBL/GenBank/DDBJ databases">
        <authorList>
            <person name="Girao M."/>
            <person name="Carvalho M.F."/>
        </authorList>
    </citation>
    <scope>NUCLEOTIDE SEQUENCE [LARGE SCALE GENOMIC DNA]</scope>
    <source>
        <strain evidence="2 3">66/93</strain>
    </source>
</reference>
<evidence type="ECO:0000256" key="1">
    <source>
        <dbReference type="SAM" id="MobiDB-lite"/>
    </source>
</evidence>
<feature type="region of interest" description="Disordered" evidence="1">
    <location>
        <begin position="165"/>
        <end position="200"/>
    </location>
</feature>
<accession>A0ABU7KJP0</accession>
<proteinExistence type="predicted"/>
<protein>
    <submittedName>
        <fullName evidence="2">Uncharacterized protein</fullName>
    </submittedName>
</protein>
<feature type="compositionally biased region" description="Low complexity" evidence="1">
    <location>
        <begin position="165"/>
        <end position="174"/>
    </location>
</feature>
<gene>
    <name evidence="2" type="ORF">Q8A49_03260</name>
</gene>
<name>A0ABU7KJP0_9ACTN</name>
<feature type="compositionally biased region" description="Gly residues" evidence="1">
    <location>
        <begin position="184"/>
        <end position="196"/>
    </location>
</feature>
<dbReference type="EMBL" id="JAUUCC010000005">
    <property type="protein sequence ID" value="MEE2049508.1"/>
    <property type="molecule type" value="Genomic_DNA"/>
</dbReference>
<evidence type="ECO:0000313" key="3">
    <source>
        <dbReference type="Proteomes" id="UP001348641"/>
    </source>
</evidence>
<dbReference type="RefSeq" id="WP_330156775.1">
    <property type="nucleotide sequence ID" value="NZ_BAAAJA010000014.1"/>
</dbReference>
<dbReference type="Proteomes" id="UP001348641">
    <property type="component" value="Unassembled WGS sequence"/>
</dbReference>